<dbReference type="Proteomes" id="UP001056730">
    <property type="component" value="Chromosome"/>
</dbReference>
<dbReference type="InterPro" id="IPR005025">
    <property type="entry name" value="FMN_Rdtase-like_dom"/>
</dbReference>
<evidence type="ECO:0000313" key="4">
    <source>
        <dbReference type="EMBL" id="MDG6194444.1"/>
    </source>
</evidence>
<dbReference type="Pfam" id="PF03358">
    <property type="entry name" value="FMN_red"/>
    <property type="match status" value="1"/>
</dbReference>
<dbReference type="AlphaFoldDB" id="A0A9Q9D6Q8"/>
<dbReference type="Proteomes" id="UP001153203">
    <property type="component" value="Unassembled WGS sequence"/>
</dbReference>
<feature type="domain" description="NADPH-dependent FMN reductase-like" evidence="3">
    <location>
        <begin position="3"/>
        <end position="145"/>
    </location>
</feature>
<dbReference type="PANTHER" id="PTHR43278">
    <property type="entry name" value="NAD(P)H-DEPENDENT FMN-CONTAINING OXIDOREDUCTASE YWQN-RELATED"/>
    <property type="match status" value="1"/>
</dbReference>
<evidence type="ECO:0000313" key="6">
    <source>
        <dbReference type="Proteomes" id="UP001056730"/>
    </source>
</evidence>
<gene>
    <name evidence="5" type="ORF">LMK00_10650</name>
    <name evidence="4" type="ORF">NF708_10695</name>
</gene>
<evidence type="ECO:0000313" key="5">
    <source>
        <dbReference type="EMBL" id="USJ20244.1"/>
    </source>
</evidence>
<proteinExistence type="predicted"/>
<accession>A0A9Q9D6Q8</accession>
<name>A0A9Q9D6Q8_9LACT</name>
<dbReference type="InterPro" id="IPR029039">
    <property type="entry name" value="Flavoprotein-like_sf"/>
</dbReference>
<dbReference type="GO" id="GO:0016491">
    <property type="term" value="F:oxidoreductase activity"/>
    <property type="evidence" value="ECO:0007669"/>
    <property type="project" value="InterPro"/>
</dbReference>
<dbReference type="SUPFAM" id="SSF52218">
    <property type="entry name" value="Flavoproteins"/>
    <property type="match status" value="1"/>
</dbReference>
<reference evidence="4" key="2">
    <citation type="submission" date="2022-06" db="EMBL/GenBank/DDBJ databases">
        <title>Lactococcus from bovine mastitis in China.</title>
        <authorList>
            <person name="Lin Y."/>
            <person name="Han B."/>
        </authorList>
    </citation>
    <scope>NUCLEOTIDE SEQUENCE</scope>
    <source>
        <strain evidence="4">Hebei-B-39</strain>
    </source>
</reference>
<protein>
    <submittedName>
        <fullName evidence="5">NAD(P)H-dependent oxidoreductase</fullName>
    </submittedName>
</protein>
<dbReference type="KEGG" id="lfo:LMK00_10650"/>
<evidence type="ECO:0000256" key="1">
    <source>
        <dbReference type="ARBA" id="ARBA00022630"/>
    </source>
</evidence>
<sequence>MKKIFILNGSRRKEGNTATFISSITNKLKDCEIEIAHPQDFKVKACEGGEECFLKAGCVEKDDLPLLEEKILSSDLLILASPVYLHYMTGELKMILDKLSWWAHTLRLQGKPVVLLSTCSTNGQDTVIKPLGEIINFMGGNVIATANASMVPDQINNPEWLDSVSEEISSRITKSIIDYPKANIFTEKIFSASRISMLEQVSYFEDNDIKNGELEFWKSSGMLEFESFSEYLVSKYQNKES</sequence>
<dbReference type="Gene3D" id="3.40.50.360">
    <property type="match status" value="1"/>
</dbReference>
<organism evidence="5 6">
    <name type="scientific">Lactococcus formosensis</name>
    <dbReference type="NCBI Taxonomy" id="1281486"/>
    <lineage>
        <taxon>Bacteria</taxon>
        <taxon>Bacillati</taxon>
        <taxon>Bacillota</taxon>
        <taxon>Bacilli</taxon>
        <taxon>Lactobacillales</taxon>
        <taxon>Streptococcaceae</taxon>
        <taxon>Lactococcus</taxon>
    </lineage>
</organism>
<evidence type="ECO:0000259" key="3">
    <source>
        <dbReference type="Pfam" id="PF03358"/>
    </source>
</evidence>
<evidence type="ECO:0000256" key="2">
    <source>
        <dbReference type="ARBA" id="ARBA00022643"/>
    </source>
</evidence>
<dbReference type="EMBL" id="CP086395">
    <property type="protein sequence ID" value="USJ20244.1"/>
    <property type="molecule type" value="Genomic_DNA"/>
</dbReference>
<keyword evidence="1" id="KW-0285">Flavoprotein</keyword>
<keyword evidence="2" id="KW-0288">FMN</keyword>
<dbReference type="EMBL" id="JAMWGI010000010">
    <property type="protein sequence ID" value="MDG6194444.1"/>
    <property type="molecule type" value="Genomic_DNA"/>
</dbReference>
<dbReference type="RefSeq" id="WP_252175437.1">
    <property type="nucleotide sequence ID" value="NZ_CP086395.1"/>
</dbReference>
<dbReference type="InterPro" id="IPR051796">
    <property type="entry name" value="ISF_SsuE-like"/>
</dbReference>
<reference evidence="5" key="1">
    <citation type="journal article" date="2022" name="Front. Microbiol.">
        <title>Feed Insects as a Reservoir of Granadaene-Producing Lactococci.</title>
        <authorList>
            <person name="Neuzil-Bunesova V."/>
            <person name="Ramirez Garcia A."/>
            <person name="Modrackova N."/>
            <person name="Makovska M."/>
            <person name="Sabolova M."/>
            <person name="Sproer C."/>
            <person name="Bunk B."/>
            <person name="Blom J."/>
            <person name="Schwab C."/>
        </authorList>
    </citation>
    <scope>NUCLEOTIDE SEQUENCE</scope>
    <source>
        <strain evidence="5">I4/6O</strain>
    </source>
</reference>
<dbReference type="PANTHER" id="PTHR43278:SF4">
    <property type="entry name" value="NAD(P)H-DEPENDENT FMN-CONTAINING OXIDOREDUCTASE YWQN-RELATED"/>
    <property type="match status" value="1"/>
</dbReference>